<dbReference type="InterPro" id="IPR047589">
    <property type="entry name" value="DUF11_rpt"/>
</dbReference>
<dbReference type="OrthoDB" id="610093at2"/>
<dbReference type="SUPFAM" id="SSF101898">
    <property type="entry name" value="NHL repeat"/>
    <property type="match status" value="1"/>
</dbReference>
<name>A0A4V4H1H8_9BACT</name>
<keyword evidence="1" id="KW-0732">Signal</keyword>
<proteinExistence type="predicted"/>
<feature type="domain" description="Secretion system C-terminal sorting" evidence="2">
    <location>
        <begin position="475"/>
        <end position="549"/>
    </location>
</feature>
<dbReference type="EMBL" id="STFF01000001">
    <property type="protein sequence ID" value="THU40566.1"/>
    <property type="molecule type" value="Genomic_DNA"/>
</dbReference>
<evidence type="ECO:0000259" key="2">
    <source>
        <dbReference type="Pfam" id="PF18962"/>
    </source>
</evidence>
<sequence length="552" mass="58041">MKAKFYSMRVLFFSFLLLIGFGNAVNAQTIDKMVYDWTTGGDGTVAGIDDILEYITTVTNGSSTMTNALVTEIIPAGTSYLPGSTFMNGIAVADANGKMPFAGLGGLINSSGTPGGIDAGATVTIVFRVTVTANAGSITNNAATLQGNSGAGSVHLTSPVTTTLLTRDAACNVVFQVTPNTQAGSTSSPYLKISQVNLNNGTNGSLIYNGATGACKEITGNGTFNLPAGTLLKDVSAMAFDRSSLRLYFVNNSTTTDKDLCYVDALNGIPANVAAYRFTGYPLETNTAAGYNITRMTVGTDGKIYSLTDNGQDLISFTVTGNIPAITRSGALVNDAINAFDVLAERGGDIISNGSGKLFLVPNSGNVYRIEPSTRVATYLGTITGMPARGCNSLAMDQSGNIYMGGAYSNVYKVNLTTFSLTQINTTSTNVWMSGDFASCTLSIQPLRVATNDISTRNDLDALQPGSEIVAKVQPNPFNKVLNAQVQLNKAEVVQVRLIDFYGKTVFTRSEKLGAGVNSLSLPVPSGLSAGMYVLELWAGNNRLVQKKLLKQ</sequence>
<evidence type="ECO:0000313" key="3">
    <source>
        <dbReference type="EMBL" id="THU40566.1"/>
    </source>
</evidence>
<dbReference type="Proteomes" id="UP000306918">
    <property type="component" value="Unassembled WGS sequence"/>
</dbReference>
<dbReference type="AlphaFoldDB" id="A0A4V4H1H8"/>
<dbReference type="InterPro" id="IPR026444">
    <property type="entry name" value="Secre_tail"/>
</dbReference>
<dbReference type="Pfam" id="PF18962">
    <property type="entry name" value="Por_Secre_tail"/>
    <property type="match status" value="1"/>
</dbReference>
<feature type="signal peptide" evidence="1">
    <location>
        <begin position="1"/>
        <end position="27"/>
    </location>
</feature>
<gene>
    <name evidence="3" type="ORF">FAM09_00175</name>
</gene>
<comment type="caution">
    <text evidence="3">The sequence shown here is derived from an EMBL/GenBank/DDBJ whole genome shotgun (WGS) entry which is preliminary data.</text>
</comment>
<reference evidence="3 4" key="1">
    <citation type="submission" date="2019-04" db="EMBL/GenBank/DDBJ databases">
        <title>Niastella caeni sp. nov., isolated from activated sludge.</title>
        <authorList>
            <person name="Sheng M."/>
        </authorList>
    </citation>
    <scope>NUCLEOTIDE SEQUENCE [LARGE SCALE GENOMIC DNA]</scope>
    <source>
        <strain evidence="3 4">HX-2-15</strain>
    </source>
</reference>
<evidence type="ECO:0000313" key="4">
    <source>
        <dbReference type="Proteomes" id="UP000306918"/>
    </source>
</evidence>
<accession>A0A4V4H1H8</accession>
<dbReference type="NCBIfam" id="TIGR04183">
    <property type="entry name" value="Por_Secre_tail"/>
    <property type="match status" value="1"/>
</dbReference>
<keyword evidence="4" id="KW-1185">Reference proteome</keyword>
<dbReference type="NCBIfam" id="TIGR01451">
    <property type="entry name" value="B_ant_repeat"/>
    <property type="match status" value="1"/>
</dbReference>
<organism evidence="3 4">
    <name type="scientific">Niastella caeni</name>
    <dbReference type="NCBI Taxonomy" id="2569763"/>
    <lineage>
        <taxon>Bacteria</taxon>
        <taxon>Pseudomonadati</taxon>
        <taxon>Bacteroidota</taxon>
        <taxon>Chitinophagia</taxon>
        <taxon>Chitinophagales</taxon>
        <taxon>Chitinophagaceae</taxon>
        <taxon>Niastella</taxon>
    </lineage>
</organism>
<evidence type="ECO:0000256" key="1">
    <source>
        <dbReference type="SAM" id="SignalP"/>
    </source>
</evidence>
<protein>
    <submittedName>
        <fullName evidence="3">T9SS type A sorting domain-containing protein</fullName>
    </submittedName>
</protein>
<feature type="chain" id="PRO_5020347542" evidence="1">
    <location>
        <begin position="28"/>
        <end position="552"/>
    </location>
</feature>